<feature type="transmembrane region" description="Helical" evidence="1">
    <location>
        <begin position="46"/>
        <end position="63"/>
    </location>
</feature>
<dbReference type="RefSeq" id="WP_344278816.1">
    <property type="nucleotide sequence ID" value="NZ_BAAAKV010000038.1"/>
</dbReference>
<evidence type="ECO:0000313" key="2">
    <source>
        <dbReference type="EMBL" id="GAA1180271.1"/>
    </source>
</evidence>
<keyword evidence="1" id="KW-0472">Membrane</keyword>
<dbReference type="Proteomes" id="UP001501371">
    <property type="component" value="Unassembled WGS sequence"/>
</dbReference>
<sequence>MKLYFNVMRRWWTVLVATALLGLVCWSLGGTEIPVPGFIGGMVSMRVEYFAPLLVVVAVLYCLERRLEAPESTAVVRLRRWDLAVVSLTAVLGHLLGLFAGMDVPRNLMLLLAVALVVRRFSNEAAAGGACLLLLLATASLGRDYEPSGRLTGQWWAIPLYPPESLSAWAVALALFGCGLLSSGRSRGFR</sequence>
<feature type="transmembrane region" description="Helical" evidence="1">
    <location>
        <begin position="83"/>
        <end position="102"/>
    </location>
</feature>
<evidence type="ECO:0000256" key="1">
    <source>
        <dbReference type="SAM" id="Phobius"/>
    </source>
</evidence>
<organism evidence="2 3">
    <name type="scientific">Streptomyces hebeiensis</name>
    <dbReference type="NCBI Taxonomy" id="229486"/>
    <lineage>
        <taxon>Bacteria</taxon>
        <taxon>Bacillati</taxon>
        <taxon>Actinomycetota</taxon>
        <taxon>Actinomycetes</taxon>
        <taxon>Kitasatosporales</taxon>
        <taxon>Streptomycetaceae</taxon>
        <taxon>Streptomyces</taxon>
    </lineage>
</organism>
<evidence type="ECO:0000313" key="3">
    <source>
        <dbReference type="Proteomes" id="UP001501371"/>
    </source>
</evidence>
<keyword evidence="1" id="KW-0812">Transmembrane</keyword>
<protein>
    <recommendedName>
        <fullName evidence="4">ABC transporter permease</fullName>
    </recommendedName>
</protein>
<name>A0ABN1UXY7_9ACTN</name>
<accession>A0ABN1UXY7</accession>
<evidence type="ECO:0008006" key="4">
    <source>
        <dbReference type="Google" id="ProtNLM"/>
    </source>
</evidence>
<dbReference type="EMBL" id="BAAAKV010000038">
    <property type="protein sequence ID" value="GAA1180271.1"/>
    <property type="molecule type" value="Genomic_DNA"/>
</dbReference>
<feature type="transmembrane region" description="Helical" evidence="1">
    <location>
        <begin position="166"/>
        <end position="184"/>
    </location>
</feature>
<gene>
    <name evidence="2" type="ORF">GCM10009654_41820</name>
</gene>
<keyword evidence="3" id="KW-1185">Reference proteome</keyword>
<proteinExistence type="predicted"/>
<comment type="caution">
    <text evidence="2">The sequence shown here is derived from an EMBL/GenBank/DDBJ whole genome shotgun (WGS) entry which is preliminary data.</text>
</comment>
<keyword evidence="1" id="KW-1133">Transmembrane helix</keyword>
<reference evidence="2 3" key="1">
    <citation type="journal article" date="2019" name="Int. J. Syst. Evol. Microbiol.">
        <title>The Global Catalogue of Microorganisms (GCM) 10K type strain sequencing project: providing services to taxonomists for standard genome sequencing and annotation.</title>
        <authorList>
            <consortium name="The Broad Institute Genomics Platform"/>
            <consortium name="The Broad Institute Genome Sequencing Center for Infectious Disease"/>
            <person name="Wu L."/>
            <person name="Ma J."/>
        </authorList>
    </citation>
    <scope>NUCLEOTIDE SEQUENCE [LARGE SCALE GENOMIC DNA]</scope>
    <source>
        <strain evidence="2 3">JCM 12696</strain>
    </source>
</reference>